<sequence length="277" mass="29938">MDPIHGDSSSKHTYDEQGHSTLGHKPEIEKVTPSSSSSFSDAESFEEDVLQLGAAEPHNSFLRSTEIARTQNGKVTSTKDVGTNDNLDMFGSNHSSPLQVMERSEVPDPNGIPSPIFTRTMSTAIDWSVVSNESLFGIQVSNSSFSRDVGFMMSRSIELTNFPMDPYWSSAAGAANAATMQGAMRVNAEKVGSKDKHAAEVMHHSASISDHFDSRMARFQSFAFTVLTDGGSGSVKVGPVNQPRPREQAQQPPPRTKTPKAAPAGNWLSCFTCSFCS</sequence>
<dbReference type="OrthoDB" id="676141at2759"/>
<reference evidence="3" key="1">
    <citation type="submission" date="2025-08" db="UniProtKB">
        <authorList>
            <consortium name="RefSeq"/>
        </authorList>
    </citation>
    <scope>IDENTIFICATION</scope>
</reference>
<evidence type="ECO:0000256" key="1">
    <source>
        <dbReference type="SAM" id="MobiDB-lite"/>
    </source>
</evidence>
<evidence type="ECO:0000313" key="3">
    <source>
        <dbReference type="RefSeq" id="XP_010926703.1"/>
    </source>
</evidence>
<dbReference type="PANTHER" id="PTHR33673">
    <property type="entry name" value="SUPPRESSOR SRP40-LIKE PROTEIN"/>
    <property type="match status" value="1"/>
</dbReference>
<accession>A0A6I9RQF0</accession>
<feature type="region of interest" description="Disordered" evidence="1">
    <location>
        <begin position="62"/>
        <end position="95"/>
    </location>
</feature>
<dbReference type="Proteomes" id="UP000504607">
    <property type="component" value="Chromosome 7"/>
</dbReference>
<feature type="region of interest" description="Disordered" evidence="1">
    <location>
        <begin position="233"/>
        <end position="263"/>
    </location>
</feature>
<dbReference type="PANTHER" id="PTHR33673:SF36">
    <property type="entry name" value="MYB-LIKE PROTEIN Q"/>
    <property type="match status" value="1"/>
</dbReference>
<dbReference type="AlphaFoldDB" id="A0A6I9RQF0"/>
<feature type="region of interest" description="Disordered" evidence="1">
    <location>
        <begin position="1"/>
        <end position="46"/>
    </location>
</feature>
<feature type="compositionally biased region" description="Basic and acidic residues" evidence="1">
    <location>
        <begin position="1"/>
        <end position="30"/>
    </location>
</feature>
<dbReference type="RefSeq" id="XP_010926703.1">
    <property type="nucleotide sequence ID" value="XM_010928401.1"/>
</dbReference>
<gene>
    <name evidence="3" type="primary">LOC105048913</name>
</gene>
<protein>
    <submittedName>
        <fullName evidence="3">Uncharacterized protein LOC105048913</fullName>
    </submittedName>
</protein>
<dbReference type="FunCoup" id="A0A6I9RQF0">
    <property type="interactions" value="2518"/>
</dbReference>
<name>A0A6I9RQF0_ELAGV</name>
<evidence type="ECO:0000313" key="2">
    <source>
        <dbReference type="Proteomes" id="UP000504607"/>
    </source>
</evidence>
<dbReference type="KEGG" id="egu:105048913"/>
<dbReference type="InParanoid" id="A0A6I9RQF0"/>
<organism evidence="2 3">
    <name type="scientific">Elaeis guineensis var. tenera</name>
    <name type="common">Oil palm</name>
    <dbReference type="NCBI Taxonomy" id="51953"/>
    <lineage>
        <taxon>Eukaryota</taxon>
        <taxon>Viridiplantae</taxon>
        <taxon>Streptophyta</taxon>
        <taxon>Embryophyta</taxon>
        <taxon>Tracheophyta</taxon>
        <taxon>Spermatophyta</taxon>
        <taxon>Magnoliopsida</taxon>
        <taxon>Liliopsida</taxon>
        <taxon>Arecaceae</taxon>
        <taxon>Arecoideae</taxon>
        <taxon>Cocoseae</taxon>
        <taxon>Elaeidinae</taxon>
        <taxon>Elaeis</taxon>
    </lineage>
</organism>
<keyword evidence="2" id="KW-1185">Reference proteome</keyword>
<dbReference type="GeneID" id="105048913"/>
<proteinExistence type="predicted"/>